<evidence type="ECO:0000259" key="4">
    <source>
        <dbReference type="PROSITE" id="PS50144"/>
    </source>
</evidence>
<proteinExistence type="inferred from homology"/>
<dbReference type="SUPFAM" id="SSF54695">
    <property type="entry name" value="POZ domain"/>
    <property type="match status" value="2"/>
</dbReference>
<dbReference type="Pfam" id="PF22486">
    <property type="entry name" value="MATH_2"/>
    <property type="match status" value="1"/>
</dbReference>
<comment type="pathway">
    <text evidence="1">Protein modification; protein ubiquitination.</text>
</comment>
<dbReference type="Pfam" id="PF00651">
    <property type="entry name" value="BTB"/>
    <property type="match status" value="2"/>
</dbReference>
<dbReference type="InterPro" id="IPR056423">
    <property type="entry name" value="BACK_BPM_SPOP"/>
</dbReference>
<dbReference type="InterPro" id="IPR045005">
    <property type="entry name" value="BPM1-6"/>
</dbReference>
<dbReference type="InterPro" id="IPR000210">
    <property type="entry name" value="BTB/POZ_dom"/>
</dbReference>
<dbReference type="InterPro" id="IPR008974">
    <property type="entry name" value="TRAF-like"/>
</dbReference>
<dbReference type="SMART" id="SM00225">
    <property type="entry name" value="BTB"/>
    <property type="match status" value="2"/>
</dbReference>
<comment type="similarity">
    <text evidence="2">Belongs to the Tdpoz family.</text>
</comment>
<dbReference type="EMBL" id="CM022218">
    <property type="protein sequence ID" value="KAF7027797.1"/>
    <property type="molecule type" value="Genomic_DNA"/>
</dbReference>
<dbReference type="Pfam" id="PF24570">
    <property type="entry name" value="BACK_BPM_SPOP"/>
    <property type="match status" value="1"/>
</dbReference>
<name>A0A3B6FJP1_WHEAT</name>
<evidence type="ECO:0000259" key="3">
    <source>
        <dbReference type="PROSITE" id="PS50097"/>
    </source>
</evidence>
<dbReference type="PROSITE" id="PS50097">
    <property type="entry name" value="BTB"/>
    <property type="match status" value="2"/>
</dbReference>
<evidence type="ECO:0000256" key="2">
    <source>
        <dbReference type="ARBA" id="ARBA00010846"/>
    </source>
</evidence>
<evidence type="ECO:0008006" key="6">
    <source>
        <dbReference type="Google" id="ProtNLM"/>
    </source>
</evidence>
<dbReference type="Proteomes" id="UP000815260">
    <property type="component" value="Chromosome 3B"/>
</dbReference>
<dbReference type="Gene3D" id="1.25.40.420">
    <property type="match status" value="1"/>
</dbReference>
<dbReference type="PROSITE" id="PS50144">
    <property type="entry name" value="MATH"/>
    <property type="match status" value="1"/>
</dbReference>
<dbReference type="Gene3D" id="2.60.210.10">
    <property type="entry name" value="Apoptosis, Tumor Necrosis Factor Receptor Associated Protein 2, Chain A"/>
    <property type="match status" value="2"/>
</dbReference>
<dbReference type="SUPFAM" id="SSF49599">
    <property type="entry name" value="TRAF domain-like"/>
    <property type="match status" value="2"/>
</dbReference>
<organism evidence="5">
    <name type="scientific">Triticum aestivum</name>
    <name type="common">Wheat</name>
    <dbReference type="NCBI Taxonomy" id="4565"/>
    <lineage>
        <taxon>Eukaryota</taxon>
        <taxon>Viridiplantae</taxon>
        <taxon>Streptophyta</taxon>
        <taxon>Embryophyta</taxon>
        <taxon>Tracheophyta</taxon>
        <taxon>Spermatophyta</taxon>
        <taxon>Magnoliopsida</taxon>
        <taxon>Liliopsida</taxon>
        <taxon>Poales</taxon>
        <taxon>Poaceae</taxon>
        <taxon>BOP clade</taxon>
        <taxon>Pooideae</taxon>
        <taxon>Triticodae</taxon>
        <taxon>Triticeae</taxon>
        <taxon>Triticinae</taxon>
        <taxon>Triticum</taxon>
    </lineage>
</organism>
<dbReference type="InterPro" id="IPR011333">
    <property type="entry name" value="SKP1/BTB/POZ_sf"/>
</dbReference>
<dbReference type="STRING" id="4565.A0A077RUX8"/>
<dbReference type="PANTHER" id="PTHR26379:SF253">
    <property type="entry name" value="BTB DOMAIN-CONTAINING PROTEIN"/>
    <property type="match status" value="1"/>
</dbReference>
<dbReference type="OMA" id="DSCIKYM"/>
<sequence>MNLAAMASTPQNTASTHKSSIFRATHHFHIVGYRVPRINGRIRSGDFLAGGHTWALLCDFGEKGDDHLSSITLELVAAGNSKGDVVVAMASLRMDDPRGRWPAAVWRSDGHNVFSKTGKSWKLTLPDLFRGHEARYVEDDCLTILCTVDVLDEKPVAKTESTKRFVVAVPSSPTVSQDLEKLMLPDASSSVPPDVTFLVEQTEIKAHKLVLAMRSSVFAAEFRWHGSASTAGARAIRIDDMSASTFRAMLRFIYTDEMPIKPSKNVARRPSKARRCEAMARDLLVAADRYDLERLRLMCEKILSENLNASTVMSTLLLVRGRKSCRQLEQSCIEHIATHPDVLAAVMATQEYEELKETCSPLILEIVERVAMAMHGLDRNSSLLSEKSSSTFNASEEVHGWHDFKIPNFNAVQRSHGVGQKIHSSPFKVGGYDWVLDVYPSGRSDDAGKYISVFLSLVSDLPKGFPGVRASRCFKIQDPSGTWPLTVKSSSVTLFGGNTARTWGYPKCVGIENAKSKYMASDGSLTIRCEVDVTKEPYTRASTIGARFMVTVPPSEISTQLEQLLASENGSDVAFLVEESEIRAHKLVIAARAPALHEAVVATNNNNSKEDDHAAAMVRVDDMKAAVFKAVLHFIYTDELLPGDGTRLLTGDMLTAACRFGLTRMKAMCENLLCESLSKDNLLATAKLARRHHCKELEDYCIEFVSAPDVAKDLLKTFIGLED</sequence>
<accession>A0A3B6FJP1</accession>
<dbReference type="InterPro" id="IPR002083">
    <property type="entry name" value="MATH/TRAF_dom"/>
</dbReference>
<reference evidence="5" key="1">
    <citation type="journal article" date="2017" name="Gigascience">
        <title>The first near-complete assembly of the hexaploid bread wheat genome, Triticum aestivum.</title>
        <authorList>
            <person name="Zimin A.V."/>
            <person name="Puiu D."/>
            <person name="Hall R."/>
            <person name="Kingan S."/>
            <person name="Clavijo B.J."/>
            <person name="Salzberg S.L."/>
        </authorList>
    </citation>
    <scope>NUCLEOTIDE SEQUENCE</scope>
    <source>
        <tissue evidence="5">Leaf</tissue>
    </source>
</reference>
<protein>
    <recommendedName>
        <fullName evidence="6">BTB domain-containing protein</fullName>
    </recommendedName>
</protein>
<dbReference type="CDD" id="cd00121">
    <property type="entry name" value="MATH"/>
    <property type="match status" value="2"/>
</dbReference>
<comment type="caution">
    <text evidence="5">The sequence shown here is derived from an EMBL/GenBank/DDBJ whole genome shotgun (WGS) entry which is preliminary data.</text>
</comment>
<feature type="domain" description="BTB" evidence="3">
    <location>
        <begin position="571"/>
        <end position="644"/>
    </location>
</feature>
<evidence type="ECO:0000256" key="1">
    <source>
        <dbReference type="ARBA" id="ARBA00004906"/>
    </source>
</evidence>
<reference evidence="5" key="2">
    <citation type="submission" date="2020-03" db="EMBL/GenBank/DDBJ databases">
        <title>The second near-complete assembly of the hexaploid bread wheat (Triticum aestivum) genome.</title>
        <authorList>
            <person name="Zimin A.V."/>
            <person name="Puiu D."/>
            <person name="Shumante A."/>
            <person name="Alonge M."/>
            <person name="Salzberg S.L."/>
        </authorList>
    </citation>
    <scope>NUCLEOTIDE SEQUENCE</scope>
    <source>
        <tissue evidence="5">Leaf</tissue>
    </source>
</reference>
<gene>
    <name evidence="5" type="ORF">CFC21_039807</name>
</gene>
<evidence type="ECO:0000313" key="5">
    <source>
        <dbReference type="EMBL" id="KAF7027797.1"/>
    </source>
</evidence>
<feature type="domain" description="BTB" evidence="3">
    <location>
        <begin position="193"/>
        <end position="262"/>
    </location>
</feature>
<feature type="domain" description="MATH" evidence="4">
    <location>
        <begin position="399"/>
        <end position="531"/>
    </location>
</feature>
<dbReference type="Gene3D" id="3.30.710.10">
    <property type="entry name" value="Potassium Channel Kv1.1, Chain A"/>
    <property type="match status" value="2"/>
</dbReference>
<dbReference type="PANTHER" id="PTHR26379">
    <property type="entry name" value="BTB/POZ AND MATH DOMAIN-CONTAINING PROTEIN 1"/>
    <property type="match status" value="1"/>
</dbReference>